<feature type="domain" description="NAD(P)-binding" evidence="1">
    <location>
        <begin position="71"/>
        <end position="276"/>
    </location>
</feature>
<proteinExistence type="predicted"/>
<dbReference type="OrthoDB" id="419598at2759"/>
<protein>
    <recommendedName>
        <fullName evidence="1">NAD(P)-binding domain-containing protein</fullName>
    </recommendedName>
</protein>
<gene>
    <name evidence="2" type="ORF">POTOM_062213</name>
</gene>
<dbReference type="Gene3D" id="3.40.50.720">
    <property type="entry name" value="NAD(P)-binding Rossmann-like Domain"/>
    <property type="match status" value="1"/>
</dbReference>
<sequence length="309" mass="33629">MATALIIKTCLLSALRLHHHHHRCPLLFSTTSPKPPKSQSLKSIKMESGNEITEEAKENVNQKKNKIFVAGATGSTGKRIVEQLLAKGFEVKAGVRDLDKAKTTLSEHNPSLQIVTADVTEGSDKLVQAIGDDSEAVICATGFRPSWNLFAPWKVEISGCGFLNVDNLGTVNLVEACRKLGVKRFILISSILVNGAAMGQILNPAYIFLNIFGLTLVAKLQAENYIRKSGINYTIVRPGGLRNEPPSGNLVMEPEDTLYDGTISRDLVAEVAVEALGLPESSYKVVEIVSRADAPKRTYEDLFGSIKQK</sequence>
<dbReference type="EMBL" id="JAAWWB010002368">
    <property type="protein sequence ID" value="KAG6735244.1"/>
    <property type="molecule type" value="Genomic_DNA"/>
</dbReference>
<dbReference type="PANTHER" id="PTHR15020">
    <property type="entry name" value="FLAVIN REDUCTASE-RELATED"/>
    <property type="match status" value="1"/>
</dbReference>
<accession>A0A8X8BXY9</accession>
<name>A0A8X8BXY9_POPTO</name>
<keyword evidence="3" id="KW-1185">Reference proteome</keyword>
<dbReference type="Pfam" id="PF13460">
    <property type="entry name" value="NAD_binding_10"/>
    <property type="match status" value="1"/>
</dbReference>
<dbReference type="InterPro" id="IPR016040">
    <property type="entry name" value="NAD(P)-bd_dom"/>
</dbReference>
<dbReference type="InterPro" id="IPR036291">
    <property type="entry name" value="NAD(P)-bd_dom_sf"/>
</dbReference>
<reference evidence="2" key="1">
    <citation type="journal article" date="2020" name="bioRxiv">
        <title>Hybrid origin of Populus tomentosa Carr. identified through genome sequencing and phylogenomic analysis.</title>
        <authorList>
            <person name="An X."/>
            <person name="Gao K."/>
            <person name="Chen Z."/>
            <person name="Li J."/>
            <person name="Yang X."/>
            <person name="Yang X."/>
            <person name="Zhou J."/>
            <person name="Guo T."/>
            <person name="Zhao T."/>
            <person name="Huang S."/>
            <person name="Miao D."/>
            <person name="Khan W.U."/>
            <person name="Rao P."/>
            <person name="Ye M."/>
            <person name="Lei B."/>
            <person name="Liao W."/>
            <person name="Wang J."/>
            <person name="Ji L."/>
            <person name="Li Y."/>
            <person name="Guo B."/>
            <person name="Mustafa N.S."/>
            <person name="Li S."/>
            <person name="Yun Q."/>
            <person name="Keller S.R."/>
            <person name="Mao J."/>
            <person name="Zhang R."/>
            <person name="Strauss S.H."/>
        </authorList>
    </citation>
    <scope>NUCLEOTIDE SEQUENCE</scope>
    <source>
        <strain evidence="2">GM15</strain>
        <tissue evidence="2">Leaf</tissue>
    </source>
</reference>
<dbReference type="AlphaFoldDB" id="A0A8X8BXY9"/>
<comment type="caution">
    <text evidence="2">The sequence shown here is derived from an EMBL/GenBank/DDBJ whole genome shotgun (WGS) entry which is preliminary data.</text>
</comment>
<dbReference type="PANTHER" id="PTHR15020:SF11">
    <property type="entry name" value="OS06G0360300 PROTEIN"/>
    <property type="match status" value="1"/>
</dbReference>
<dbReference type="SUPFAM" id="SSF51735">
    <property type="entry name" value="NAD(P)-binding Rossmann-fold domains"/>
    <property type="match status" value="1"/>
</dbReference>
<evidence type="ECO:0000313" key="3">
    <source>
        <dbReference type="Proteomes" id="UP000886885"/>
    </source>
</evidence>
<organism evidence="2 3">
    <name type="scientific">Populus tomentosa</name>
    <name type="common">Chinese white poplar</name>
    <dbReference type="NCBI Taxonomy" id="118781"/>
    <lineage>
        <taxon>Eukaryota</taxon>
        <taxon>Viridiplantae</taxon>
        <taxon>Streptophyta</taxon>
        <taxon>Embryophyta</taxon>
        <taxon>Tracheophyta</taxon>
        <taxon>Spermatophyta</taxon>
        <taxon>Magnoliopsida</taxon>
        <taxon>eudicotyledons</taxon>
        <taxon>Gunneridae</taxon>
        <taxon>Pentapetalae</taxon>
        <taxon>rosids</taxon>
        <taxon>fabids</taxon>
        <taxon>Malpighiales</taxon>
        <taxon>Salicaceae</taxon>
        <taxon>Saliceae</taxon>
        <taxon>Populus</taxon>
    </lineage>
</organism>
<dbReference type="CDD" id="cd05243">
    <property type="entry name" value="SDR_a5"/>
    <property type="match status" value="1"/>
</dbReference>
<evidence type="ECO:0000259" key="1">
    <source>
        <dbReference type="Pfam" id="PF13460"/>
    </source>
</evidence>
<evidence type="ECO:0000313" key="2">
    <source>
        <dbReference type="EMBL" id="KAG6735244.1"/>
    </source>
</evidence>
<dbReference type="Proteomes" id="UP000886885">
    <property type="component" value="Unassembled WGS sequence"/>
</dbReference>